<dbReference type="AlphaFoldDB" id="A0A1Q9LRV3"/>
<protein>
    <submittedName>
        <fullName evidence="2">Low temperature requirement protein A</fullName>
    </submittedName>
</protein>
<reference evidence="2 3" key="1">
    <citation type="submission" date="2016-10" db="EMBL/GenBank/DDBJ databases">
        <title>The Draft Genome Sequence of Actinokineospora bangkokensis 44EHWT reveals the biosynthetic pathway of antifungal compounds Thailandins with unusual extender unit butylmalonyl-CoA.</title>
        <authorList>
            <person name="Greule A."/>
            <person name="Intra B."/>
            <person name="Flemming S."/>
            <person name="Rommel M.G."/>
            <person name="Panbangred W."/>
            <person name="Bechthold A."/>
        </authorList>
    </citation>
    <scope>NUCLEOTIDE SEQUENCE [LARGE SCALE GENOMIC DNA]</scope>
    <source>
        <strain evidence="2 3">44EHW</strain>
    </source>
</reference>
<keyword evidence="1" id="KW-0812">Transmembrane</keyword>
<feature type="transmembrane region" description="Helical" evidence="1">
    <location>
        <begin position="220"/>
        <end position="242"/>
    </location>
</feature>
<feature type="transmembrane region" description="Helical" evidence="1">
    <location>
        <begin position="312"/>
        <end position="331"/>
    </location>
</feature>
<feature type="transmembrane region" description="Helical" evidence="1">
    <location>
        <begin position="70"/>
        <end position="90"/>
    </location>
</feature>
<name>A0A1Q9LRV3_9PSEU</name>
<feature type="transmembrane region" description="Helical" evidence="1">
    <location>
        <begin position="105"/>
        <end position="124"/>
    </location>
</feature>
<feature type="transmembrane region" description="Helical" evidence="1">
    <location>
        <begin position="272"/>
        <end position="292"/>
    </location>
</feature>
<feature type="transmembrane region" description="Helical" evidence="1">
    <location>
        <begin position="162"/>
        <end position="184"/>
    </location>
</feature>
<proteinExistence type="predicted"/>
<feature type="transmembrane region" description="Helical" evidence="1">
    <location>
        <begin position="40"/>
        <end position="58"/>
    </location>
</feature>
<dbReference type="InterPro" id="IPR010640">
    <property type="entry name" value="Low_temperature_requirement_A"/>
</dbReference>
<accession>A0A1Q9LRV3</accession>
<keyword evidence="1" id="KW-1133">Transmembrane helix</keyword>
<evidence type="ECO:0000313" key="3">
    <source>
        <dbReference type="Proteomes" id="UP000186040"/>
    </source>
</evidence>
<feature type="transmembrane region" description="Helical" evidence="1">
    <location>
        <begin position="196"/>
        <end position="214"/>
    </location>
</feature>
<dbReference type="Pfam" id="PF06772">
    <property type="entry name" value="LtrA"/>
    <property type="match status" value="1"/>
</dbReference>
<dbReference type="Proteomes" id="UP000186040">
    <property type="component" value="Unassembled WGS sequence"/>
</dbReference>
<dbReference type="OrthoDB" id="7698234at2"/>
<dbReference type="EMBL" id="MKQR01000007">
    <property type="protein sequence ID" value="OLR94765.1"/>
    <property type="molecule type" value="Genomic_DNA"/>
</dbReference>
<organism evidence="2 3">
    <name type="scientific">Actinokineospora bangkokensis</name>
    <dbReference type="NCBI Taxonomy" id="1193682"/>
    <lineage>
        <taxon>Bacteria</taxon>
        <taxon>Bacillati</taxon>
        <taxon>Actinomycetota</taxon>
        <taxon>Actinomycetes</taxon>
        <taxon>Pseudonocardiales</taxon>
        <taxon>Pseudonocardiaceae</taxon>
        <taxon>Actinokineospora</taxon>
    </lineage>
</organism>
<feature type="transmembrane region" description="Helical" evidence="1">
    <location>
        <begin position="343"/>
        <end position="376"/>
    </location>
</feature>
<keyword evidence="3" id="KW-1185">Reference proteome</keyword>
<dbReference type="PANTHER" id="PTHR36840">
    <property type="entry name" value="BLL5714 PROTEIN"/>
    <property type="match status" value="1"/>
</dbReference>
<comment type="caution">
    <text evidence="2">The sequence shown here is derived from an EMBL/GenBank/DDBJ whole genome shotgun (WGS) entry which is preliminary data.</text>
</comment>
<dbReference type="PANTHER" id="PTHR36840:SF1">
    <property type="entry name" value="BLL5714 PROTEIN"/>
    <property type="match status" value="1"/>
</dbReference>
<evidence type="ECO:0000256" key="1">
    <source>
        <dbReference type="SAM" id="Phobius"/>
    </source>
</evidence>
<keyword evidence="1" id="KW-0472">Membrane</keyword>
<gene>
    <name evidence="2" type="ORF">BJP25_12645</name>
</gene>
<feature type="transmembrane region" description="Helical" evidence="1">
    <location>
        <begin position="12"/>
        <end position="34"/>
    </location>
</feature>
<evidence type="ECO:0000313" key="2">
    <source>
        <dbReference type="EMBL" id="OLR94765.1"/>
    </source>
</evidence>
<sequence length="396" mass="42451">MERVTEGSAATTLELFFDLVFVFALTQVTAFMAEDPTPRGLLRGALILAVVWWCWVGYSWSSNLVKADEGAARSAMLAAMAAMFLIAIAIPESFDDLPGGLDGPVVFALCYLLVRAVHLVLFWTASGDDRGLRAQVLRFLPTMVGGTVLLLVASQTTGAVQVLLWAAAVLFDYGGTLVIGATGWRINSPKHFAERHGLIVIIALGESIVAIGVGVNELAISWPIVAGALLGLVVAAALWWVYFDTNGLLIERALASAEGHERVRMARAAFSYLHLPAVIGIVMLALGLKKALGYLAGDDGHSAADHLHGAPLWALYGGTALYLFALAAISWRCSRTQKYQRLGLGLVLVAITPLVAFLPVLVTLGVLAAVLVGLVMGEWSYYKAQRDEIRHAPEHH</sequence>
<dbReference type="STRING" id="1193682.BJP25_12645"/>
<feature type="transmembrane region" description="Helical" evidence="1">
    <location>
        <begin position="136"/>
        <end position="156"/>
    </location>
</feature>